<comment type="similarity">
    <text evidence="1">Belongs to the 'GDSL' lipolytic enzyme family.</text>
</comment>
<dbReference type="EMBL" id="AP014962">
    <property type="protein sequence ID" value="BAS98068.1"/>
    <property type="molecule type" value="Genomic_DNA"/>
</dbReference>
<evidence type="ECO:0000313" key="3">
    <source>
        <dbReference type="Proteomes" id="UP000059680"/>
    </source>
</evidence>
<dbReference type="PANTHER" id="PTHR22835:SF233">
    <property type="entry name" value="OS06G0531600 PROTEIN"/>
    <property type="match status" value="1"/>
</dbReference>
<reference evidence="3" key="1">
    <citation type="journal article" date="2005" name="Nature">
        <title>The map-based sequence of the rice genome.</title>
        <authorList>
            <consortium name="International rice genome sequencing project (IRGSP)"/>
            <person name="Matsumoto T."/>
            <person name="Wu J."/>
            <person name="Kanamori H."/>
            <person name="Katayose Y."/>
            <person name="Fujisawa M."/>
            <person name="Namiki N."/>
            <person name="Mizuno H."/>
            <person name="Yamamoto K."/>
            <person name="Antonio B.A."/>
            <person name="Baba T."/>
            <person name="Sakata K."/>
            <person name="Nagamura Y."/>
            <person name="Aoki H."/>
            <person name="Arikawa K."/>
            <person name="Arita K."/>
            <person name="Bito T."/>
            <person name="Chiden Y."/>
            <person name="Fujitsuka N."/>
            <person name="Fukunaka R."/>
            <person name="Hamada M."/>
            <person name="Harada C."/>
            <person name="Hayashi A."/>
            <person name="Hijishita S."/>
            <person name="Honda M."/>
            <person name="Hosokawa S."/>
            <person name="Ichikawa Y."/>
            <person name="Idonuma A."/>
            <person name="Iijima M."/>
            <person name="Ikeda M."/>
            <person name="Ikeno M."/>
            <person name="Ito K."/>
            <person name="Ito S."/>
            <person name="Ito T."/>
            <person name="Ito Y."/>
            <person name="Ito Y."/>
            <person name="Iwabuchi A."/>
            <person name="Kamiya K."/>
            <person name="Karasawa W."/>
            <person name="Kurita K."/>
            <person name="Katagiri S."/>
            <person name="Kikuta A."/>
            <person name="Kobayashi H."/>
            <person name="Kobayashi N."/>
            <person name="Machita K."/>
            <person name="Maehara T."/>
            <person name="Masukawa M."/>
            <person name="Mizubayashi T."/>
            <person name="Mukai Y."/>
            <person name="Nagasaki H."/>
            <person name="Nagata Y."/>
            <person name="Naito S."/>
            <person name="Nakashima M."/>
            <person name="Nakama Y."/>
            <person name="Nakamichi Y."/>
            <person name="Nakamura M."/>
            <person name="Meguro A."/>
            <person name="Negishi M."/>
            <person name="Ohta I."/>
            <person name="Ohta T."/>
            <person name="Okamoto M."/>
            <person name="Ono N."/>
            <person name="Saji S."/>
            <person name="Sakaguchi M."/>
            <person name="Sakai K."/>
            <person name="Shibata M."/>
            <person name="Shimokawa T."/>
            <person name="Song J."/>
            <person name="Takazaki Y."/>
            <person name="Terasawa K."/>
            <person name="Tsugane M."/>
            <person name="Tsuji K."/>
            <person name="Ueda S."/>
            <person name="Waki K."/>
            <person name="Yamagata H."/>
            <person name="Yamamoto M."/>
            <person name="Yamamoto S."/>
            <person name="Yamane H."/>
            <person name="Yoshiki S."/>
            <person name="Yoshihara R."/>
            <person name="Yukawa K."/>
            <person name="Zhong H."/>
            <person name="Yano M."/>
            <person name="Yuan Q."/>
            <person name="Ouyang S."/>
            <person name="Liu J."/>
            <person name="Jones K.M."/>
            <person name="Gansberger K."/>
            <person name="Moffat K."/>
            <person name="Hill J."/>
            <person name="Bera J."/>
            <person name="Fadrosh D."/>
            <person name="Jin S."/>
            <person name="Johri S."/>
            <person name="Kim M."/>
            <person name="Overton L."/>
            <person name="Reardon M."/>
            <person name="Tsitrin T."/>
            <person name="Vuong H."/>
            <person name="Weaver B."/>
            <person name="Ciecko A."/>
            <person name="Tallon L."/>
            <person name="Jackson J."/>
            <person name="Pai G."/>
            <person name="Aken S.V."/>
            <person name="Utterback T."/>
            <person name="Reidmuller S."/>
            <person name="Feldblyum T."/>
            <person name="Hsiao J."/>
            <person name="Zismann V."/>
            <person name="Iobst S."/>
            <person name="de Vazeille A.R."/>
            <person name="Buell C.R."/>
            <person name="Ying K."/>
            <person name="Li Y."/>
            <person name="Lu T."/>
            <person name="Huang Y."/>
            <person name="Zhao Q."/>
            <person name="Feng Q."/>
            <person name="Zhang L."/>
            <person name="Zhu J."/>
            <person name="Weng Q."/>
            <person name="Mu J."/>
            <person name="Lu Y."/>
            <person name="Fan D."/>
            <person name="Liu Y."/>
            <person name="Guan J."/>
            <person name="Zhang Y."/>
            <person name="Yu S."/>
            <person name="Liu X."/>
            <person name="Zhang Y."/>
            <person name="Hong G."/>
            <person name="Han B."/>
            <person name="Choisne N."/>
            <person name="Demange N."/>
            <person name="Orjeda G."/>
            <person name="Samain S."/>
            <person name="Cattolico L."/>
            <person name="Pelletier E."/>
            <person name="Couloux A."/>
            <person name="Segurens B."/>
            <person name="Wincker P."/>
            <person name="D'Hont A."/>
            <person name="Scarpelli C."/>
            <person name="Weissenbach J."/>
            <person name="Salanoubat M."/>
            <person name="Quetier F."/>
            <person name="Yu Y."/>
            <person name="Kim H.R."/>
            <person name="Rambo T."/>
            <person name="Currie J."/>
            <person name="Collura K."/>
            <person name="Luo M."/>
            <person name="Yang T."/>
            <person name="Ammiraju J.S.S."/>
            <person name="Engler F."/>
            <person name="Soderlund C."/>
            <person name="Wing R.A."/>
            <person name="Palmer L.E."/>
            <person name="de la Bastide M."/>
            <person name="Spiegel L."/>
            <person name="Nascimento L."/>
            <person name="Zutavern T."/>
            <person name="O'Shaughnessy A."/>
            <person name="Dike S."/>
            <person name="Dedhia N."/>
            <person name="Preston R."/>
            <person name="Balija V."/>
            <person name="McCombie W.R."/>
            <person name="Chow T."/>
            <person name="Chen H."/>
            <person name="Chung M."/>
            <person name="Chen C."/>
            <person name="Shaw J."/>
            <person name="Wu H."/>
            <person name="Hsiao K."/>
            <person name="Chao Y."/>
            <person name="Chu M."/>
            <person name="Cheng C."/>
            <person name="Hour A."/>
            <person name="Lee P."/>
            <person name="Lin S."/>
            <person name="Lin Y."/>
            <person name="Liou J."/>
            <person name="Liu S."/>
            <person name="Hsing Y."/>
            <person name="Raghuvanshi S."/>
            <person name="Mohanty A."/>
            <person name="Bharti A.K."/>
            <person name="Gaur A."/>
            <person name="Gupta V."/>
            <person name="Kumar D."/>
            <person name="Ravi V."/>
            <person name="Vij S."/>
            <person name="Kapur A."/>
            <person name="Khurana P."/>
            <person name="Khurana P."/>
            <person name="Khurana J.P."/>
            <person name="Tyagi A.K."/>
            <person name="Gaikwad K."/>
            <person name="Singh A."/>
            <person name="Dalal V."/>
            <person name="Srivastava S."/>
            <person name="Dixit A."/>
            <person name="Pal A.K."/>
            <person name="Ghazi I.A."/>
            <person name="Yadav M."/>
            <person name="Pandit A."/>
            <person name="Bhargava A."/>
            <person name="Sureshbabu K."/>
            <person name="Batra K."/>
            <person name="Sharma T.R."/>
            <person name="Mohapatra T."/>
            <person name="Singh N.K."/>
            <person name="Messing J."/>
            <person name="Nelson A.B."/>
            <person name="Fuks G."/>
            <person name="Kavchok S."/>
            <person name="Keizer G."/>
            <person name="Linton E."/>
            <person name="Llaca V."/>
            <person name="Song R."/>
            <person name="Tanyolac B."/>
            <person name="Young S."/>
            <person name="Ho-Il K."/>
            <person name="Hahn J.H."/>
            <person name="Sangsakoo G."/>
            <person name="Vanavichit A."/>
            <person name="de Mattos Luiz.A.T."/>
            <person name="Zimmer P.D."/>
            <person name="Malone G."/>
            <person name="Dellagostin O."/>
            <person name="de Oliveira A.C."/>
            <person name="Bevan M."/>
            <person name="Bancroft I."/>
            <person name="Minx P."/>
            <person name="Cordum H."/>
            <person name="Wilson R."/>
            <person name="Cheng Z."/>
            <person name="Jin W."/>
            <person name="Jiang J."/>
            <person name="Leong S.A."/>
            <person name="Iwama H."/>
            <person name="Gojobori T."/>
            <person name="Itoh T."/>
            <person name="Niimura Y."/>
            <person name="Fujii Y."/>
            <person name="Habara T."/>
            <person name="Sakai H."/>
            <person name="Sato Y."/>
            <person name="Wilson G."/>
            <person name="Kumar K."/>
            <person name="McCouch S."/>
            <person name="Juretic N."/>
            <person name="Hoen D."/>
            <person name="Wright S."/>
            <person name="Bruskiewich R."/>
            <person name="Bureau T."/>
            <person name="Miyao A."/>
            <person name="Hirochika H."/>
            <person name="Nishikawa T."/>
            <person name="Kadowaki K."/>
            <person name="Sugiura M."/>
            <person name="Burr B."/>
            <person name="Sasaki T."/>
        </authorList>
    </citation>
    <scope>NUCLEOTIDE SEQUENCE [LARGE SCALE GENOMIC DNA]</scope>
    <source>
        <strain evidence="3">cv. Nipponbare</strain>
    </source>
</reference>
<dbReference type="Proteomes" id="UP000059680">
    <property type="component" value="Chromosome 6"/>
</dbReference>
<organism evidence="2 3">
    <name type="scientific">Oryza sativa subsp. japonica</name>
    <name type="common">Rice</name>
    <dbReference type="NCBI Taxonomy" id="39947"/>
    <lineage>
        <taxon>Eukaryota</taxon>
        <taxon>Viridiplantae</taxon>
        <taxon>Streptophyta</taxon>
        <taxon>Embryophyta</taxon>
        <taxon>Tracheophyta</taxon>
        <taxon>Spermatophyta</taxon>
        <taxon>Magnoliopsida</taxon>
        <taxon>Liliopsida</taxon>
        <taxon>Poales</taxon>
        <taxon>Poaceae</taxon>
        <taxon>BOP clade</taxon>
        <taxon>Oryzoideae</taxon>
        <taxon>Oryzeae</taxon>
        <taxon>Oryzinae</taxon>
        <taxon>Oryza</taxon>
        <taxon>Oryza sativa</taxon>
    </lineage>
</organism>
<evidence type="ECO:0000256" key="1">
    <source>
        <dbReference type="ARBA" id="ARBA00008668"/>
    </source>
</evidence>
<gene>
    <name evidence="2" type="ordered locus">Os06g0531600</name>
    <name evidence="2" type="ORF">OSNPB_060531600</name>
</gene>
<protein>
    <submittedName>
        <fullName evidence="2">Os06g0531600 protein</fullName>
    </submittedName>
</protein>
<sequence length="96" mass="10386">MVFSCPSGYRELVPDFFALNPGFYKQLPRACCGAPGTGPYNFNLTAKCGEPGATACADPKTHWSWDGIHLTEAAYGHIARGWLHGPFGDQPIVQNS</sequence>
<dbReference type="AlphaFoldDB" id="A0A0P0WXF0"/>
<dbReference type="PANTHER" id="PTHR22835">
    <property type="entry name" value="ZINC FINGER FYVE DOMAIN CONTAINING PROTEIN"/>
    <property type="match status" value="1"/>
</dbReference>
<dbReference type="InterPro" id="IPR036514">
    <property type="entry name" value="SGNH_hydro_sf"/>
</dbReference>
<dbReference type="Gene3D" id="3.40.50.1110">
    <property type="entry name" value="SGNH hydrolase"/>
    <property type="match status" value="1"/>
</dbReference>
<evidence type="ECO:0000313" key="2">
    <source>
        <dbReference type="EMBL" id="BAS98068.1"/>
    </source>
</evidence>
<proteinExistence type="inferred from homology"/>
<reference evidence="2 3" key="2">
    <citation type="journal article" date="2013" name="Plant Cell Physiol.">
        <title>Rice Annotation Project Database (RAP-DB): an integrative and interactive database for rice genomics.</title>
        <authorList>
            <person name="Sakai H."/>
            <person name="Lee S.S."/>
            <person name="Tanaka T."/>
            <person name="Numa H."/>
            <person name="Kim J."/>
            <person name="Kawahara Y."/>
            <person name="Wakimoto H."/>
            <person name="Yang C.C."/>
            <person name="Iwamoto M."/>
            <person name="Abe T."/>
            <person name="Yamada Y."/>
            <person name="Muto A."/>
            <person name="Inokuchi H."/>
            <person name="Ikemura T."/>
            <person name="Matsumoto T."/>
            <person name="Sasaki T."/>
            <person name="Itoh T."/>
        </authorList>
    </citation>
    <scope>NUCLEOTIDE SEQUENCE [LARGE SCALE GENOMIC DNA]</scope>
    <source>
        <strain evidence="3">cv. Nipponbare</strain>
    </source>
</reference>
<name>A0A0P0WXF0_ORYSJ</name>
<dbReference type="ExpressionAtlas" id="A0A0P0WXF0">
    <property type="expression patterns" value="baseline and differential"/>
</dbReference>
<accession>A0A0P0WXF0</accession>
<reference evidence="2 3" key="3">
    <citation type="journal article" date="2013" name="Rice">
        <title>Improvement of the Oryza sativa Nipponbare reference genome using next generation sequence and optical map data.</title>
        <authorList>
            <person name="Kawahara Y."/>
            <person name="de la Bastide M."/>
            <person name="Hamilton J.P."/>
            <person name="Kanamori H."/>
            <person name="McCombie W.R."/>
            <person name="Ouyang S."/>
            <person name="Schwartz D.C."/>
            <person name="Tanaka T."/>
            <person name="Wu J."/>
            <person name="Zhou S."/>
            <person name="Childs K.L."/>
            <person name="Davidson R.M."/>
            <person name="Lin H."/>
            <person name="Quesada-Ocampo L."/>
            <person name="Vaillancourt B."/>
            <person name="Sakai H."/>
            <person name="Lee S.S."/>
            <person name="Kim J."/>
            <person name="Numa H."/>
            <person name="Itoh T."/>
            <person name="Buell C.R."/>
            <person name="Matsumoto T."/>
        </authorList>
    </citation>
    <scope>NUCLEOTIDE SEQUENCE [LARGE SCALE GENOMIC DNA]</scope>
    <source>
        <strain evidence="3">cv. Nipponbare</strain>
    </source>
</reference>
<keyword evidence="3" id="KW-1185">Reference proteome</keyword>
<dbReference type="Gramene" id="Os06t0531600-02">
    <property type="protein sequence ID" value="Os06t0531600-02"/>
    <property type="gene ID" value="Os06g0531600"/>
</dbReference>